<keyword evidence="3 6" id="KW-0456">Lyase</keyword>
<dbReference type="EC" id="4.1.1.82" evidence="6"/>
<keyword evidence="7" id="KW-1185">Reference proteome</keyword>
<evidence type="ECO:0000256" key="1">
    <source>
        <dbReference type="ARBA" id="ARBA00022793"/>
    </source>
</evidence>
<evidence type="ECO:0000256" key="3">
    <source>
        <dbReference type="ARBA" id="ARBA00023239"/>
    </source>
</evidence>
<dbReference type="NCBIfam" id="TIGR03297">
    <property type="entry name" value="Ppyr-DeCO2ase"/>
    <property type="match status" value="1"/>
</dbReference>
<protein>
    <submittedName>
        <fullName evidence="6">Phosphonopyruvate decarboxylase</fullName>
        <ecNumber evidence="6">4.1.1.82</ecNumber>
    </submittedName>
</protein>
<dbReference type="GO" id="GO:0033980">
    <property type="term" value="F:phosphonopyruvate decarboxylase activity"/>
    <property type="evidence" value="ECO:0007669"/>
    <property type="project" value="UniProtKB-EC"/>
</dbReference>
<dbReference type="CDD" id="cd03371">
    <property type="entry name" value="TPP_PpyrDC"/>
    <property type="match status" value="1"/>
</dbReference>
<dbReference type="SUPFAM" id="SSF52518">
    <property type="entry name" value="Thiamin diphosphate-binding fold (THDP-binding)"/>
    <property type="match status" value="2"/>
</dbReference>
<evidence type="ECO:0000313" key="7">
    <source>
        <dbReference type="Proteomes" id="UP001594351"/>
    </source>
</evidence>
<dbReference type="InterPro" id="IPR017684">
    <property type="entry name" value="Phosphono-pyrv_decarboxylase"/>
</dbReference>
<dbReference type="Pfam" id="PF02775">
    <property type="entry name" value="TPP_enzyme_C"/>
    <property type="match status" value="1"/>
</dbReference>
<evidence type="ECO:0000313" key="6">
    <source>
        <dbReference type="EMBL" id="MFC1852776.1"/>
    </source>
</evidence>
<accession>A0ABV6Z2W2</accession>
<dbReference type="InterPro" id="IPR011766">
    <property type="entry name" value="TPP_enzyme_TPP-bd"/>
</dbReference>
<dbReference type="PANTHER" id="PTHR42818:SF1">
    <property type="entry name" value="SULFOPYRUVATE DECARBOXYLASE"/>
    <property type="match status" value="1"/>
</dbReference>
<evidence type="ECO:0000256" key="2">
    <source>
        <dbReference type="ARBA" id="ARBA00023052"/>
    </source>
</evidence>
<dbReference type="InterPro" id="IPR029061">
    <property type="entry name" value="THDP-binding"/>
</dbReference>
<feature type="domain" description="Thiamine pyrophosphate enzyme N-terminal TPP-binding" evidence="5">
    <location>
        <begin position="10"/>
        <end position="117"/>
    </location>
</feature>
<dbReference type="CDD" id="cd07035">
    <property type="entry name" value="TPP_PYR_POX_like"/>
    <property type="match status" value="1"/>
</dbReference>
<organism evidence="6 7">
    <name type="scientific">candidate division CSSED10-310 bacterium</name>
    <dbReference type="NCBI Taxonomy" id="2855610"/>
    <lineage>
        <taxon>Bacteria</taxon>
        <taxon>Bacteria division CSSED10-310</taxon>
    </lineage>
</organism>
<comment type="caution">
    <text evidence="6">The sequence shown here is derived from an EMBL/GenBank/DDBJ whole genome shotgun (WGS) entry which is preliminary data.</text>
</comment>
<dbReference type="InterPro" id="IPR051818">
    <property type="entry name" value="TPP_dependent_decarboxylase"/>
</dbReference>
<sequence length="376" mass="41036">MMKCVDFYNLLLKSKIDFFSGVPDSLLKNLLAFLTDNVPAEKHIIAANEGNAIALAAGYHLATGKIGLVYMQNSGLGNSVNPLVSLVDEDVYSIPLLLMIGWRGEPGKKDEPQHFKQGRITLDLLKTLEIPCCILPDTIAEAEQSINKALFTMKKKSSPYAIVVRKGIFEHYSLKKQQQTRFKLSREAAIKLIVAELGHEDIVVATTGKASRELFEYRGESGHGHEKDFLTVGSMGHSAQIALGICLSRPEKNVFCLDGDGAMIMHMGSTAIIGSSGASNYKHIVINNGAHCSVGGQPTCGFKIDIPAIAKACGYKVVFRAESKQEIIEKTRILRDAQGPALLEVRVNKGARSDLGRPTTSPLVNKHAFMKFLKNI</sequence>
<dbReference type="PROSITE" id="PS00187">
    <property type="entry name" value="TPP_ENZYMES"/>
    <property type="match status" value="1"/>
</dbReference>
<keyword evidence="1" id="KW-0210">Decarboxylase</keyword>
<dbReference type="Pfam" id="PF02776">
    <property type="entry name" value="TPP_enzyme_N"/>
    <property type="match status" value="1"/>
</dbReference>
<dbReference type="EMBL" id="JBHPBY010000365">
    <property type="protein sequence ID" value="MFC1852776.1"/>
    <property type="molecule type" value="Genomic_DNA"/>
</dbReference>
<proteinExistence type="predicted"/>
<dbReference type="Gene3D" id="3.40.50.970">
    <property type="match status" value="2"/>
</dbReference>
<dbReference type="PANTHER" id="PTHR42818">
    <property type="entry name" value="SULFOPYRUVATE DECARBOXYLASE SUBUNIT ALPHA"/>
    <property type="match status" value="1"/>
</dbReference>
<evidence type="ECO:0000259" key="5">
    <source>
        <dbReference type="Pfam" id="PF02776"/>
    </source>
</evidence>
<feature type="domain" description="Thiamine pyrophosphate enzyme TPP-binding" evidence="4">
    <location>
        <begin position="231"/>
        <end position="345"/>
    </location>
</feature>
<gene>
    <name evidence="6" type="primary">aepY</name>
    <name evidence="6" type="ORF">ACFL27_21475</name>
</gene>
<keyword evidence="2" id="KW-0786">Thiamine pyrophosphate</keyword>
<reference evidence="6 7" key="1">
    <citation type="submission" date="2024-09" db="EMBL/GenBank/DDBJ databases">
        <title>Laminarin stimulates single cell rates of sulfate reduction while oxygen inhibits transcriptomic activity in coastal marine sediment.</title>
        <authorList>
            <person name="Lindsay M."/>
            <person name="Orcutt B."/>
            <person name="Emerson D."/>
            <person name="Stepanauskas R."/>
            <person name="D'Angelo T."/>
        </authorList>
    </citation>
    <scope>NUCLEOTIDE SEQUENCE [LARGE SCALE GENOMIC DNA]</scope>
    <source>
        <strain evidence="6">SAG AM-311-K15</strain>
    </source>
</reference>
<dbReference type="InterPro" id="IPR012001">
    <property type="entry name" value="Thiamin_PyroP_enz_TPP-bd_dom"/>
</dbReference>
<dbReference type="Proteomes" id="UP001594351">
    <property type="component" value="Unassembled WGS sequence"/>
</dbReference>
<name>A0ABV6Z2W2_UNCC1</name>
<evidence type="ECO:0000259" key="4">
    <source>
        <dbReference type="Pfam" id="PF02775"/>
    </source>
</evidence>
<dbReference type="InterPro" id="IPR000399">
    <property type="entry name" value="TPP-bd_CS"/>
</dbReference>